<evidence type="ECO:0000256" key="1">
    <source>
        <dbReference type="ARBA" id="ARBA00001936"/>
    </source>
</evidence>
<dbReference type="InterPro" id="IPR004097">
    <property type="entry name" value="DHHA2"/>
</dbReference>
<keyword evidence="8" id="KW-0129">CBS domain</keyword>
<dbReference type="GO" id="GO:0004427">
    <property type="term" value="F:inorganic diphosphate phosphatase activity"/>
    <property type="evidence" value="ECO:0007669"/>
    <property type="project" value="UniProtKB-EC"/>
</dbReference>
<dbReference type="GO" id="GO:0046872">
    <property type="term" value="F:metal ion binding"/>
    <property type="evidence" value="ECO:0007669"/>
    <property type="project" value="UniProtKB-KW"/>
</dbReference>
<dbReference type="FunFam" id="3.90.1640.10:FF:000001">
    <property type="entry name" value="Probable manganese-dependent inorganic pyrophosphatase"/>
    <property type="match status" value="1"/>
</dbReference>
<evidence type="ECO:0000256" key="6">
    <source>
        <dbReference type="ARBA" id="ARBA00032535"/>
    </source>
</evidence>
<comment type="catalytic activity">
    <reaction evidence="7">
        <text>diphosphate + H2O = 2 phosphate + H(+)</text>
        <dbReference type="Rhea" id="RHEA:24576"/>
        <dbReference type="ChEBI" id="CHEBI:15377"/>
        <dbReference type="ChEBI" id="CHEBI:15378"/>
        <dbReference type="ChEBI" id="CHEBI:33019"/>
        <dbReference type="ChEBI" id="CHEBI:43474"/>
        <dbReference type="EC" id="3.6.1.1"/>
    </reaction>
</comment>
<keyword evidence="5" id="KW-0464">Manganese</keyword>
<dbReference type="SMART" id="SM01131">
    <property type="entry name" value="DHHA2"/>
    <property type="match status" value="1"/>
</dbReference>
<dbReference type="InterPro" id="IPR010766">
    <property type="entry name" value="DRTGG"/>
</dbReference>
<dbReference type="Gene3D" id="3.40.1390.20">
    <property type="entry name" value="HprK N-terminal domain-like"/>
    <property type="match status" value="1"/>
</dbReference>
<dbReference type="AlphaFoldDB" id="A0A133PP54"/>
<dbReference type="PANTHER" id="PTHR12112">
    <property type="entry name" value="BNIP - RELATED"/>
    <property type="match status" value="1"/>
</dbReference>
<protein>
    <recommendedName>
        <fullName evidence="2">inorganic diphosphatase</fullName>
        <ecNumber evidence="2">3.6.1.1</ecNumber>
    </recommendedName>
    <alternativeName>
        <fullName evidence="6">Pyrophosphate phospho-hydrolase</fullName>
    </alternativeName>
</protein>
<gene>
    <name evidence="10" type="ORF">HMPREF3229_00853</name>
</gene>
<dbReference type="InterPro" id="IPR038222">
    <property type="entry name" value="DHHA2_dom_sf"/>
</dbReference>
<feature type="domain" description="CBS" evidence="9">
    <location>
        <begin position="248"/>
        <end position="305"/>
    </location>
</feature>
<feature type="domain" description="CBS" evidence="9">
    <location>
        <begin position="73"/>
        <end position="130"/>
    </location>
</feature>
<evidence type="ECO:0000256" key="7">
    <source>
        <dbReference type="ARBA" id="ARBA00047820"/>
    </source>
</evidence>
<dbReference type="Gene3D" id="3.10.580.10">
    <property type="entry name" value="CBS-domain"/>
    <property type="match status" value="1"/>
</dbReference>
<dbReference type="InterPro" id="IPR001667">
    <property type="entry name" value="DDH_dom"/>
</dbReference>
<dbReference type="SMART" id="SM00116">
    <property type="entry name" value="CBS"/>
    <property type="match status" value="2"/>
</dbReference>
<dbReference type="Gene3D" id="3.10.310.20">
    <property type="entry name" value="DHHA2 domain"/>
    <property type="match status" value="1"/>
</dbReference>
<evidence type="ECO:0000313" key="11">
    <source>
        <dbReference type="Proteomes" id="UP000070174"/>
    </source>
</evidence>
<evidence type="ECO:0000256" key="3">
    <source>
        <dbReference type="ARBA" id="ARBA00022723"/>
    </source>
</evidence>
<comment type="caution">
    <text evidence="10">The sequence shown here is derived from an EMBL/GenBank/DDBJ whole genome shotgun (WGS) entry which is preliminary data.</text>
</comment>
<dbReference type="SUPFAM" id="SSF64182">
    <property type="entry name" value="DHH phosphoesterases"/>
    <property type="match status" value="1"/>
</dbReference>
<dbReference type="InterPro" id="IPR028979">
    <property type="entry name" value="Ser_kin/Pase_Hpr-like_N_sf"/>
</dbReference>
<dbReference type="InterPro" id="IPR046342">
    <property type="entry name" value="CBS_dom_sf"/>
</dbReference>
<dbReference type="PROSITE" id="PS51371">
    <property type="entry name" value="CBS"/>
    <property type="match status" value="2"/>
</dbReference>
<dbReference type="NCBIfam" id="NF011443">
    <property type="entry name" value="PRK14869.1-5"/>
    <property type="match status" value="1"/>
</dbReference>
<comment type="cofactor">
    <cofactor evidence="1">
        <name>Mn(2+)</name>
        <dbReference type="ChEBI" id="CHEBI:29035"/>
    </cofactor>
</comment>
<dbReference type="GO" id="GO:0005737">
    <property type="term" value="C:cytoplasm"/>
    <property type="evidence" value="ECO:0007669"/>
    <property type="project" value="InterPro"/>
</dbReference>
<dbReference type="NCBIfam" id="NF011441">
    <property type="entry name" value="PRK14869.1-3"/>
    <property type="match status" value="1"/>
</dbReference>
<evidence type="ECO:0000256" key="2">
    <source>
        <dbReference type="ARBA" id="ARBA00012146"/>
    </source>
</evidence>
<dbReference type="Pfam" id="PF02833">
    <property type="entry name" value="DHHA2"/>
    <property type="match status" value="1"/>
</dbReference>
<dbReference type="PANTHER" id="PTHR12112:SF22">
    <property type="entry name" value="MANGANESE-DEPENDENT INORGANIC PYROPHOSPHATASE-RELATED"/>
    <property type="match status" value="1"/>
</dbReference>
<dbReference type="EC" id="3.6.1.1" evidence="2"/>
<evidence type="ECO:0000259" key="9">
    <source>
        <dbReference type="PROSITE" id="PS51371"/>
    </source>
</evidence>
<keyword evidence="4" id="KW-0378">Hydrolase</keyword>
<dbReference type="Pfam" id="PF01368">
    <property type="entry name" value="DHH"/>
    <property type="match status" value="1"/>
</dbReference>
<dbReference type="InterPro" id="IPR038763">
    <property type="entry name" value="DHH_sf"/>
</dbReference>
<sequence>MKNKIYITGHKNPDTDSICSAIALAELKNKMGQDAEAIRLGNLNKETEFVLDYFKVQKPRLKTSIKPQVRDIEIDAAYCVNPSLSMASAMDLIQKNNISSLPVVDDDDNLIGIVSLSNIASTYMEIWDDSIIGRSNTSFENILDVLRGKVLYLPEKPRSLSGKMAVKAIKNQDLISEGDIVIVGDDVKDQESVIRKGISLLILTISSKLDDRLMELAKENNVAVISTGLSTFMVARLLPQAVPVAYVMTRDDLVVFHKDDLIDDVREKMSQSRFRSYPVLDNKGKVIGNISRYHLISNLKKKIILVDHNERNQSIDDIDSAEIIQIVDHHRVANVSTSSPIYFRNEPVGSTATIVSKMFFENGIKPSREVAGLLCAAIISDTLLFRSPTSTETDKYVLNKMKKIAAIDVEDFAMKMFRAGTSLEGRKPDELLKSDVKNFSIEGVNVRVCQIFTMDLDSTASVEKDLKDAMENFVASSDAETFVLMITDIFKEVSEVILAGSFKEAIARKFEKELVGDKFLSEGLLSRKKQLLPKISSAISEELS</sequence>
<evidence type="ECO:0000256" key="8">
    <source>
        <dbReference type="PROSITE-ProRule" id="PRU00703"/>
    </source>
</evidence>
<dbReference type="SUPFAM" id="SSF75138">
    <property type="entry name" value="HprK N-terminal domain-like"/>
    <property type="match status" value="1"/>
</dbReference>
<dbReference type="PATRIC" id="fig|54005.3.peg.838"/>
<accession>A0A133PP54</accession>
<keyword evidence="3" id="KW-0479">Metal-binding</keyword>
<evidence type="ECO:0000256" key="5">
    <source>
        <dbReference type="ARBA" id="ARBA00023211"/>
    </source>
</evidence>
<reference evidence="10 11" key="1">
    <citation type="submission" date="2016-01" db="EMBL/GenBank/DDBJ databases">
        <authorList>
            <person name="Oliw E.H."/>
        </authorList>
    </citation>
    <scope>NUCLEOTIDE SEQUENCE [LARGE SCALE GENOMIC DNA]</scope>
    <source>
        <strain evidence="10 11">CMW7756A</strain>
    </source>
</reference>
<evidence type="ECO:0000256" key="4">
    <source>
        <dbReference type="ARBA" id="ARBA00022801"/>
    </source>
</evidence>
<dbReference type="NCBIfam" id="NF011442">
    <property type="entry name" value="PRK14869.1-4"/>
    <property type="match status" value="1"/>
</dbReference>
<dbReference type="EMBL" id="LRQE01000025">
    <property type="protein sequence ID" value="KXA30390.1"/>
    <property type="molecule type" value="Genomic_DNA"/>
</dbReference>
<dbReference type="Proteomes" id="UP000070174">
    <property type="component" value="Unassembled WGS sequence"/>
</dbReference>
<dbReference type="RefSeq" id="WP_060800035.1">
    <property type="nucleotide sequence ID" value="NZ_JASORO010000006.1"/>
</dbReference>
<dbReference type="Pfam" id="PF07085">
    <property type="entry name" value="DRTGG"/>
    <property type="match status" value="1"/>
</dbReference>
<dbReference type="SUPFAM" id="SSF54631">
    <property type="entry name" value="CBS-domain pair"/>
    <property type="match status" value="1"/>
</dbReference>
<dbReference type="InterPro" id="IPR000644">
    <property type="entry name" value="CBS_dom"/>
</dbReference>
<name>A0A133PP54_9FIRM</name>
<evidence type="ECO:0000313" key="10">
    <source>
        <dbReference type="EMBL" id="KXA30390.1"/>
    </source>
</evidence>
<organism evidence="10">
    <name type="scientific">Peptoniphilus harei</name>
    <dbReference type="NCBI Taxonomy" id="54005"/>
    <lineage>
        <taxon>Bacteria</taxon>
        <taxon>Bacillati</taxon>
        <taxon>Bacillota</taxon>
        <taxon>Tissierellia</taxon>
        <taxon>Tissierellales</taxon>
        <taxon>Peptoniphilaceae</taxon>
        <taxon>Peptoniphilus</taxon>
    </lineage>
</organism>
<dbReference type="Pfam" id="PF00571">
    <property type="entry name" value="CBS"/>
    <property type="match status" value="2"/>
</dbReference>
<proteinExistence type="predicted"/>